<evidence type="ECO:0000256" key="7">
    <source>
        <dbReference type="ARBA" id="ARBA00023125"/>
    </source>
</evidence>
<dbReference type="HOGENOM" id="CLU_002472_4_0_1"/>
<dbReference type="Gene3D" id="1.10.1420.10">
    <property type="match status" value="3"/>
</dbReference>
<feature type="region of interest" description="Disordered" evidence="11">
    <location>
        <begin position="29"/>
        <end position="54"/>
    </location>
</feature>
<dbReference type="VEuPathDB" id="FungiDB:Z518_08177"/>
<dbReference type="InterPro" id="IPR000432">
    <property type="entry name" value="DNA_mismatch_repair_MutS_C"/>
</dbReference>
<dbReference type="GO" id="GO:0005739">
    <property type="term" value="C:mitochondrion"/>
    <property type="evidence" value="ECO:0007669"/>
    <property type="project" value="TreeGrafter"/>
</dbReference>
<evidence type="ECO:0000256" key="5">
    <source>
        <dbReference type="ARBA" id="ARBA00022763"/>
    </source>
</evidence>
<dbReference type="InterPro" id="IPR007695">
    <property type="entry name" value="DNA_mismatch_repair_MutS-lik_N"/>
</dbReference>
<evidence type="ECO:0000256" key="11">
    <source>
        <dbReference type="SAM" id="MobiDB-lite"/>
    </source>
</evidence>
<dbReference type="PANTHER" id="PTHR11361">
    <property type="entry name" value="DNA MISMATCH REPAIR PROTEIN MUTS FAMILY MEMBER"/>
    <property type="match status" value="1"/>
</dbReference>
<dbReference type="PANTHER" id="PTHR11361:SF34">
    <property type="entry name" value="DNA MISMATCH REPAIR PROTEIN MSH1, MITOCHONDRIAL"/>
    <property type="match status" value="1"/>
</dbReference>
<dbReference type="GO" id="GO:0006298">
    <property type="term" value="P:mismatch repair"/>
    <property type="evidence" value="ECO:0007669"/>
    <property type="project" value="InterPro"/>
</dbReference>
<dbReference type="SUPFAM" id="SSF55271">
    <property type="entry name" value="DNA repair protein MutS, domain I"/>
    <property type="match status" value="1"/>
</dbReference>
<gene>
    <name evidence="13" type="ORF">Z518_08177</name>
</gene>
<dbReference type="Gene3D" id="3.40.50.300">
    <property type="entry name" value="P-loop containing nucleotide triphosphate hydrolases"/>
    <property type="match status" value="1"/>
</dbReference>
<comment type="similarity">
    <text evidence="1">Belongs to the DNA mismatch repair MutS family.</text>
</comment>
<dbReference type="InterPro" id="IPR007860">
    <property type="entry name" value="DNA_mmatch_repair_MutS_con_dom"/>
</dbReference>
<dbReference type="InterPro" id="IPR007696">
    <property type="entry name" value="DNA_mismatch_repair_MutS_core"/>
</dbReference>
<keyword evidence="14" id="KW-1185">Reference proteome</keyword>
<reference evidence="13 14" key="1">
    <citation type="submission" date="2015-01" db="EMBL/GenBank/DDBJ databases">
        <title>The Genome Sequence of Rhinocladiella mackenzie CBS 650.93.</title>
        <authorList>
            <consortium name="The Broad Institute Genomics Platform"/>
            <person name="Cuomo C."/>
            <person name="de Hoog S."/>
            <person name="Gorbushina A."/>
            <person name="Stielow B."/>
            <person name="Teixiera M."/>
            <person name="Abouelleil A."/>
            <person name="Chapman S.B."/>
            <person name="Priest M."/>
            <person name="Young S.K."/>
            <person name="Wortman J."/>
            <person name="Nusbaum C."/>
            <person name="Birren B."/>
        </authorList>
    </citation>
    <scope>NUCLEOTIDE SEQUENCE [LARGE SCALE GENOMIC DNA]</scope>
    <source>
        <strain evidence="13 14">CBS 650.93</strain>
    </source>
</reference>
<dbReference type="InterPro" id="IPR036678">
    <property type="entry name" value="MutS_con_dom_sf"/>
</dbReference>
<dbReference type="SUPFAM" id="SSF52540">
    <property type="entry name" value="P-loop containing nucleoside triphosphate hydrolases"/>
    <property type="match status" value="1"/>
</dbReference>
<dbReference type="Pfam" id="PF05192">
    <property type="entry name" value="MutS_III"/>
    <property type="match status" value="1"/>
</dbReference>
<dbReference type="SMART" id="SM00533">
    <property type="entry name" value="MUTSd"/>
    <property type="match status" value="1"/>
</dbReference>
<dbReference type="FunFam" id="3.40.1170.10:FF:000010">
    <property type="entry name" value="DNA mismatch repair protein Msh1"/>
    <property type="match status" value="1"/>
</dbReference>
<dbReference type="GO" id="GO:0140664">
    <property type="term" value="F:ATP-dependent DNA damage sensor activity"/>
    <property type="evidence" value="ECO:0007669"/>
    <property type="project" value="InterPro"/>
</dbReference>
<dbReference type="GO" id="GO:0030983">
    <property type="term" value="F:mismatched DNA binding"/>
    <property type="evidence" value="ECO:0007669"/>
    <property type="project" value="InterPro"/>
</dbReference>
<dbReference type="GO" id="GO:0005634">
    <property type="term" value="C:nucleus"/>
    <property type="evidence" value="ECO:0007669"/>
    <property type="project" value="TreeGrafter"/>
</dbReference>
<dbReference type="Proteomes" id="UP000053617">
    <property type="component" value="Unassembled WGS sequence"/>
</dbReference>
<keyword evidence="7" id="KW-0238">DNA-binding</keyword>
<dbReference type="PIRSF" id="PIRSF037677">
    <property type="entry name" value="DNA_mis_repair_Msh6"/>
    <property type="match status" value="1"/>
</dbReference>
<sequence length="1001" mass="111700">MRLLTKSFNGRDLRLLQSVIWPSALSGPPSLVSPSIQSHTAPWTPTRGGQCRGAKTTTRKKVKELQQGAIPAESLPELPGDDEPQYPSVLQGAKNNMARFENCVLITRVGNFYELYFEQAEEYGPLLSLKVGYKQTKLGPVAMAGFPFFQLDRFLKMLVQDHNKYVAICEEFLINVSGKVKSGGLKHDRRVSRVVTPGTLIDEKFLDPYENNFLLSVHPEPLSVGEGLCSEDNVAKTASEQTIGLSWLDLSTGDFFTQTADRSSLSSALTRIAPREIILPSNVSEEIRDEVQQTVGHDHRLLTLHQVGKEFTSMSGWNVMLESPVAENADDIFKTAEKYAGHRLLDYVQHRLQGLQLRLQPPRQRELHATLRIDRNSLRGLEVLETTRDGLGKGSLFHAVRRTVTKSGARLLRDRLTSPSASLAEINDRLDLVSTFVESDELTDSLIFRLRRTHDVQRIVQKFALNKGDADDMLSLAGAISETVATQDLLQASVRPNKFADASVETEVLDNLPLQKLLQRLDLDGPGELQARIVSAIDEEGLLQKHRLEEDEAASVAALAHDTVLESAPEEIESLPKAIRIHGKSEEQKKDEIELEEPWIMRHDASDVLQRLHEDLHSLEVEKVALAERLRDELKAPTLILKSTPGLGYIGHIRSATGFDREKLESLQARMVSSSKSTRSFYLNDWTRLGRRIDQVMLNIRDEEKRIFSSLRESVIQNLVKLRRNAAVMDELDVASAFATLAKEQSWVRPILNPGTEHKIIGGRHPTVKLGLEEQGRSFVSNNLVLDHNERIWLVTGPNMGGKSTFLRQNALLTILAQSGSYVPAVHAEIGLVDQIFSRIGAADDLFRDQSTFMVEMLETAAILNHATSRSFVIMDEVGRGTTPEDGTAVGYASLHHLYHVNKCRTLFATHFHVLADMTRDWPKLACYCTDVLEDNSGSFAFVHRLKKGINRQSHALKVAKLAGLPPTALKVAGDVLKHLSEERSGIQARAMAEAERSERT</sequence>
<dbReference type="SMART" id="SM00534">
    <property type="entry name" value="MUTSac"/>
    <property type="match status" value="1"/>
</dbReference>
<evidence type="ECO:0000256" key="10">
    <source>
        <dbReference type="ARBA" id="ARBA00025902"/>
    </source>
</evidence>
<name>A0A0D2GVC9_9EURO</name>
<comment type="function">
    <text evidence="9">Component of the post-replicative DNA mismatch repair system (MMR). Heterodimerizes with MSH2 to form MutS beta, which binds to DNA mismatches thereby initiating DNA repair. MSH3 provides substrate-binding and substrate specificity to the complex. When bound, the MutS beta heterodimer bends the DNA helix and shields approximately 20 base pairs. Acts mainly to repair insertion-deletion loops (IDLs) from 2 to 13 nucleotides in size, but can also repair base-base and single insertion-deletion mismatches that occur during replication. After mismatch binding, forms a ternary complex with the MutL alpha heterodimer, which is thought to be responsible for directing the downstream MMR events, including strand discrimination, excision, and resynthesis. ATP binding and hydrolysis play a pivotal role in mismatch repair functions.</text>
</comment>
<dbReference type="Pfam" id="PF05188">
    <property type="entry name" value="MutS_II"/>
    <property type="match status" value="1"/>
</dbReference>
<keyword evidence="6" id="KW-0067">ATP-binding</keyword>
<evidence type="ECO:0000256" key="1">
    <source>
        <dbReference type="ARBA" id="ARBA00006271"/>
    </source>
</evidence>
<evidence type="ECO:0000256" key="4">
    <source>
        <dbReference type="ARBA" id="ARBA00022741"/>
    </source>
</evidence>
<dbReference type="EMBL" id="KN847480">
    <property type="protein sequence ID" value="KIX02238.1"/>
    <property type="molecule type" value="Genomic_DNA"/>
</dbReference>
<dbReference type="InterPro" id="IPR017261">
    <property type="entry name" value="DNA_mismatch_repair_MutS/MSH"/>
</dbReference>
<dbReference type="InterPro" id="IPR027417">
    <property type="entry name" value="P-loop_NTPase"/>
</dbReference>
<dbReference type="Gene3D" id="3.30.420.110">
    <property type="entry name" value="MutS, connector domain"/>
    <property type="match status" value="1"/>
</dbReference>
<evidence type="ECO:0000256" key="2">
    <source>
        <dbReference type="ARBA" id="ARBA00019000"/>
    </source>
</evidence>
<evidence type="ECO:0000256" key="9">
    <source>
        <dbReference type="ARBA" id="ARBA00025373"/>
    </source>
</evidence>
<evidence type="ECO:0000313" key="14">
    <source>
        <dbReference type="Proteomes" id="UP000053617"/>
    </source>
</evidence>
<dbReference type="InterPro" id="IPR016151">
    <property type="entry name" value="DNA_mismatch_repair_MutS_N"/>
</dbReference>
<dbReference type="InterPro" id="IPR036187">
    <property type="entry name" value="DNA_mismatch_repair_MutS_sf"/>
</dbReference>
<organism evidence="13 14">
    <name type="scientific">Rhinocladiella mackenziei CBS 650.93</name>
    <dbReference type="NCBI Taxonomy" id="1442369"/>
    <lineage>
        <taxon>Eukaryota</taxon>
        <taxon>Fungi</taxon>
        <taxon>Dikarya</taxon>
        <taxon>Ascomycota</taxon>
        <taxon>Pezizomycotina</taxon>
        <taxon>Eurotiomycetes</taxon>
        <taxon>Chaetothyriomycetidae</taxon>
        <taxon>Chaetothyriales</taxon>
        <taxon>Herpotrichiellaceae</taxon>
        <taxon>Rhinocladiella</taxon>
    </lineage>
</organism>
<dbReference type="AlphaFoldDB" id="A0A0D2GVC9"/>
<keyword evidence="8" id="KW-0234">DNA repair</keyword>
<proteinExistence type="inferred from homology"/>
<feature type="compositionally biased region" description="Polar residues" evidence="11">
    <location>
        <begin position="32"/>
        <end position="43"/>
    </location>
</feature>
<keyword evidence="5" id="KW-0227">DNA damage</keyword>
<dbReference type="GeneID" id="25296248"/>
<dbReference type="PROSITE" id="PS00486">
    <property type="entry name" value="DNA_MISMATCH_REPAIR_2"/>
    <property type="match status" value="1"/>
</dbReference>
<comment type="subunit">
    <text evidence="10">Heterodimer consisting of MSH2-MSH3 (MutS beta). Forms a ternary complex with MutL alpha (MLH1-PMS1).</text>
</comment>
<dbReference type="SUPFAM" id="SSF48334">
    <property type="entry name" value="DNA repair protein MutS, domain III"/>
    <property type="match status" value="1"/>
</dbReference>
<dbReference type="Pfam" id="PF00488">
    <property type="entry name" value="MutS_V"/>
    <property type="match status" value="1"/>
</dbReference>
<dbReference type="GO" id="GO:0043504">
    <property type="term" value="P:mitochondrial DNA repair"/>
    <property type="evidence" value="ECO:0007669"/>
    <property type="project" value="TreeGrafter"/>
</dbReference>
<dbReference type="STRING" id="1442369.A0A0D2GVC9"/>
<keyword evidence="4" id="KW-0547">Nucleotide-binding</keyword>
<dbReference type="SUPFAM" id="SSF53150">
    <property type="entry name" value="DNA repair protein MutS, domain II"/>
    <property type="match status" value="1"/>
</dbReference>
<evidence type="ECO:0000259" key="12">
    <source>
        <dbReference type="PROSITE" id="PS00486"/>
    </source>
</evidence>
<dbReference type="OrthoDB" id="2534523at2759"/>
<protein>
    <recommendedName>
        <fullName evidence="2">DNA mismatch repair protein MSH3</fullName>
    </recommendedName>
    <alternativeName>
        <fullName evidence="3">DNA mismatch repair protein msh3</fullName>
    </alternativeName>
</protein>
<evidence type="ECO:0000256" key="3">
    <source>
        <dbReference type="ARBA" id="ARBA00022151"/>
    </source>
</evidence>
<dbReference type="Gene3D" id="3.40.1170.10">
    <property type="entry name" value="DNA repair protein MutS, domain I"/>
    <property type="match status" value="1"/>
</dbReference>
<dbReference type="InterPro" id="IPR045076">
    <property type="entry name" value="MutS"/>
</dbReference>
<evidence type="ECO:0000313" key="13">
    <source>
        <dbReference type="EMBL" id="KIX02238.1"/>
    </source>
</evidence>
<evidence type="ECO:0000256" key="8">
    <source>
        <dbReference type="ARBA" id="ARBA00023204"/>
    </source>
</evidence>
<dbReference type="FunFam" id="3.40.50.300:FF:001238">
    <property type="entry name" value="DNA mismatch repair protein"/>
    <property type="match status" value="1"/>
</dbReference>
<accession>A0A0D2GVC9</accession>
<dbReference type="GO" id="GO:0005524">
    <property type="term" value="F:ATP binding"/>
    <property type="evidence" value="ECO:0007669"/>
    <property type="project" value="UniProtKB-KW"/>
</dbReference>
<feature type="domain" description="DNA mismatch repair proteins mutS family" evidence="12">
    <location>
        <begin position="871"/>
        <end position="887"/>
    </location>
</feature>
<evidence type="ECO:0000256" key="6">
    <source>
        <dbReference type="ARBA" id="ARBA00022840"/>
    </source>
</evidence>
<dbReference type="Pfam" id="PF01624">
    <property type="entry name" value="MutS_I"/>
    <property type="match status" value="1"/>
</dbReference>
<dbReference type="RefSeq" id="XP_013269374.1">
    <property type="nucleotide sequence ID" value="XM_013413920.1"/>
</dbReference>